<gene>
    <name evidence="1" type="ORF">IM676_19210</name>
</gene>
<dbReference type="EMBL" id="CP063311">
    <property type="protein sequence ID" value="QOV22739.1"/>
    <property type="molecule type" value="Genomic_DNA"/>
</dbReference>
<dbReference type="AlphaFoldDB" id="A0A7S6U5K3"/>
<dbReference type="Proteomes" id="UP000593846">
    <property type="component" value="Chromosome"/>
</dbReference>
<reference evidence="2" key="1">
    <citation type="submission" date="2020-10" db="EMBL/GenBank/DDBJ databases">
        <title>Genome-based taxonomic classification of the species Anabaenopsis elenkinii.</title>
        <authorList>
            <person name="Delbaje E."/>
            <person name="Andreote A.P.D."/>
            <person name="Pellegrinetti T.A."/>
            <person name="Cruz R.B."/>
            <person name="Branco L.H.Z."/>
            <person name="Fiore M.F."/>
        </authorList>
    </citation>
    <scope>NUCLEOTIDE SEQUENCE [LARGE SCALE GENOMIC DNA]</scope>
    <source>
        <strain evidence="2">CCIBt3563</strain>
    </source>
</reference>
<protein>
    <submittedName>
        <fullName evidence="1">Uncharacterized protein</fullName>
    </submittedName>
</protein>
<accession>A0A7S6U5K3</accession>
<evidence type="ECO:0000313" key="1">
    <source>
        <dbReference type="EMBL" id="QOV22739.1"/>
    </source>
</evidence>
<dbReference type="KEGG" id="aee:IM676_19210"/>
<dbReference type="RefSeq" id="WP_200988356.1">
    <property type="nucleotide sequence ID" value="NZ_CP063311.1"/>
</dbReference>
<keyword evidence="2" id="KW-1185">Reference proteome</keyword>
<evidence type="ECO:0000313" key="2">
    <source>
        <dbReference type="Proteomes" id="UP000593846"/>
    </source>
</evidence>
<proteinExistence type="predicted"/>
<name>A0A7S6U5K3_9CYAN</name>
<organism evidence="1 2">
    <name type="scientific">Anabaenopsis elenkinii CCIBt3563</name>
    <dbReference type="NCBI Taxonomy" id="2779889"/>
    <lineage>
        <taxon>Bacteria</taxon>
        <taxon>Bacillati</taxon>
        <taxon>Cyanobacteriota</taxon>
        <taxon>Cyanophyceae</taxon>
        <taxon>Nostocales</taxon>
        <taxon>Nodulariaceae</taxon>
        <taxon>Anabaenopsis</taxon>
    </lineage>
</organism>
<sequence>MQKRLSLCQPAPHNQLTLPVGKFMQKRSPFRQQSTVNSQQSTINKTAIALDLLH</sequence>